<dbReference type="PANTHER" id="PTHR43441:SF3">
    <property type="entry name" value="ACETYLTRANSFERASE"/>
    <property type="match status" value="1"/>
</dbReference>
<dbReference type="PROSITE" id="PS51186">
    <property type="entry name" value="GNAT"/>
    <property type="match status" value="1"/>
</dbReference>
<dbReference type="GO" id="GO:0005737">
    <property type="term" value="C:cytoplasm"/>
    <property type="evidence" value="ECO:0007669"/>
    <property type="project" value="TreeGrafter"/>
</dbReference>
<accession>A0A511HL99</accession>
<dbReference type="PANTHER" id="PTHR43441">
    <property type="entry name" value="RIBOSOMAL-PROTEIN-SERINE ACETYLTRANSFERASE"/>
    <property type="match status" value="1"/>
</dbReference>
<reference evidence="3 4" key="1">
    <citation type="submission" date="2016-10" db="EMBL/GenBank/DDBJ databases">
        <authorList>
            <person name="Varghese N."/>
            <person name="Submissions S."/>
        </authorList>
    </citation>
    <scope>NUCLEOTIDE SEQUENCE [LARGE SCALE GENOMIC DNA]</scope>
    <source>
        <strain evidence="3 4">DSM 2260</strain>
    </source>
</reference>
<dbReference type="InterPro" id="IPR016181">
    <property type="entry name" value="Acyl_CoA_acyltransferase"/>
</dbReference>
<dbReference type="Gene3D" id="3.40.630.30">
    <property type="match status" value="1"/>
</dbReference>
<dbReference type="AlphaFoldDB" id="A0A511HL99"/>
<evidence type="ECO:0000259" key="1">
    <source>
        <dbReference type="PROSITE" id="PS51186"/>
    </source>
</evidence>
<dbReference type="GO" id="GO:1990189">
    <property type="term" value="F:protein N-terminal-serine acetyltransferase activity"/>
    <property type="evidence" value="ECO:0007669"/>
    <property type="project" value="TreeGrafter"/>
</dbReference>
<dbReference type="EMBL" id="FNAJ01000001">
    <property type="protein sequence ID" value="SDD23144.1"/>
    <property type="molecule type" value="Genomic_DNA"/>
</dbReference>
<dbReference type="GO" id="GO:0008999">
    <property type="term" value="F:protein-N-terminal-alanine acetyltransferase activity"/>
    <property type="evidence" value="ECO:0007669"/>
    <property type="project" value="TreeGrafter"/>
</dbReference>
<evidence type="ECO:0000313" key="2">
    <source>
        <dbReference type="EMBL" id="GEL74350.1"/>
    </source>
</evidence>
<dbReference type="Proteomes" id="UP000198717">
    <property type="component" value="Unassembled WGS sequence"/>
</dbReference>
<reference evidence="2 5" key="2">
    <citation type="submission" date="2019-07" db="EMBL/GenBank/DDBJ databases">
        <title>Whole genome shotgun sequence of Myxococcus virescens NBRC 100334.</title>
        <authorList>
            <person name="Hosoyama A."/>
            <person name="Uohara A."/>
            <person name="Ohji S."/>
            <person name="Ichikawa N."/>
        </authorList>
    </citation>
    <scope>NUCLEOTIDE SEQUENCE [LARGE SCALE GENOMIC DNA]</scope>
    <source>
        <strain evidence="2 5">NBRC 100334</strain>
    </source>
</reference>
<dbReference type="SUPFAM" id="SSF55729">
    <property type="entry name" value="Acyl-CoA N-acyltransferases (Nat)"/>
    <property type="match status" value="1"/>
</dbReference>
<comment type="caution">
    <text evidence="2">The sequence shown here is derived from an EMBL/GenBank/DDBJ whole genome shotgun (WGS) entry which is preliminary data.</text>
</comment>
<evidence type="ECO:0000313" key="3">
    <source>
        <dbReference type="EMBL" id="SDD23144.1"/>
    </source>
</evidence>
<evidence type="ECO:0000313" key="4">
    <source>
        <dbReference type="Proteomes" id="UP000198717"/>
    </source>
</evidence>
<protein>
    <submittedName>
        <fullName evidence="3">Protein N-acetyltransferase, RimJ/RimL family</fullName>
    </submittedName>
</protein>
<feature type="domain" description="N-acetyltransferase" evidence="1">
    <location>
        <begin position="17"/>
        <end position="184"/>
    </location>
</feature>
<keyword evidence="4" id="KW-1185">Reference proteome</keyword>
<gene>
    <name evidence="2" type="ORF">MVI01_61340</name>
    <name evidence="3" type="ORF">SAMN04488504_10140</name>
</gene>
<proteinExistence type="predicted"/>
<organism evidence="2 5">
    <name type="scientific">Myxococcus virescens</name>
    <dbReference type="NCBI Taxonomy" id="83456"/>
    <lineage>
        <taxon>Bacteria</taxon>
        <taxon>Pseudomonadati</taxon>
        <taxon>Myxococcota</taxon>
        <taxon>Myxococcia</taxon>
        <taxon>Myxococcales</taxon>
        <taxon>Cystobacterineae</taxon>
        <taxon>Myxococcaceae</taxon>
        <taxon>Myxococcus</taxon>
    </lineage>
</organism>
<dbReference type="InterPro" id="IPR000182">
    <property type="entry name" value="GNAT_dom"/>
</dbReference>
<dbReference type="RefSeq" id="WP_090484158.1">
    <property type="nucleotide sequence ID" value="NZ_BJVY01000046.1"/>
</dbReference>
<dbReference type="EMBL" id="BJVY01000046">
    <property type="protein sequence ID" value="GEL74350.1"/>
    <property type="molecule type" value="Genomic_DNA"/>
</dbReference>
<name>A0A511HL99_9BACT</name>
<dbReference type="InterPro" id="IPR051908">
    <property type="entry name" value="Ribosomal_N-acetyltransferase"/>
</dbReference>
<evidence type="ECO:0000313" key="5">
    <source>
        <dbReference type="Proteomes" id="UP000321224"/>
    </source>
</evidence>
<sequence>MTPTPFGPAYTLQTARTLLRCWSPADAARALRAIDASLDHLRPWLDWARHYPISVEQQAAVLRRFRGTFDLGQDFTYAVFDRGGTEVLGGCGLHPRVGEGGREIGYWIAAQHTGQGLATEVAAALVRVAFELDGLRRVEIHCDPLNVPSVAVARKLGFTHEGTLRQRLQAADGSWRDVMLWTLLAEDYRASPAAASDLEAFDVLGQKLL</sequence>
<dbReference type="Proteomes" id="UP000321224">
    <property type="component" value="Unassembled WGS sequence"/>
</dbReference>
<dbReference type="Pfam" id="PF13302">
    <property type="entry name" value="Acetyltransf_3"/>
    <property type="match status" value="1"/>
</dbReference>